<dbReference type="GO" id="GO:0097550">
    <property type="term" value="C:transcription preinitiation complex"/>
    <property type="evidence" value="ECO:0007669"/>
    <property type="project" value="TreeGrafter"/>
</dbReference>
<keyword evidence="4" id="KW-0863">Zinc-finger</keyword>
<evidence type="ECO:0000256" key="4">
    <source>
        <dbReference type="PROSITE-ProRule" id="PRU00469"/>
    </source>
</evidence>
<keyword evidence="1" id="KW-0805">Transcription regulation</keyword>
<reference evidence="7" key="1">
    <citation type="submission" date="2021-01" db="EMBL/GenBank/DDBJ databases">
        <authorList>
            <person name="Corre E."/>
            <person name="Pelletier E."/>
            <person name="Niang G."/>
            <person name="Scheremetjew M."/>
            <person name="Finn R."/>
            <person name="Kale V."/>
            <person name="Holt S."/>
            <person name="Cochrane G."/>
            <person name="Meng A."/>
            <person name="Brown T."/>
            <person name="Cohen L."/>
        </authorList>
    </citation>
    <scope>NUCLEOTIDE SEQUENCE</scope>
    <source>
        <strain evidence="7">CCAP1064/1</strain>
    </source>
</reference>
<evidence type="ECO:0000256" key="2">
    <source>
        <dbReference type="ARBA" id="ARBA00023163"/>
    </source>
</evidence>
<proteinExistence type="predicted"/>
<dbReference type="AlphaFoldDB" id="A0A7S0GCS5"/>
<dbReference type="EMBL" id="HBEL01027151">
    <property type="protein sequence ID" value="CAD8416380.1"/>
    <property type="molecule type" value="Transcribed_RNA"/>
</dbReference>
<dbReference type="GO" id="GO:0070897">
    <property type="term" value="P:transcription preinitiation complex assembly"/>
    <property type="evidence" value="ECO:0007669"/>
    <property type="project" value="InterPro"/>
</dbReference>
<dbReference type="PANTHER" id="PTHR11618:SF13">
    <property type="entry name" value="TRANSCRIPTION INITIATION FACTOR IIB"/>
    <property type="match status" value="1"/>
</dbReference>
<sequence length="679" mass="73886">MEEQMTQYKIKMTTMNTMIHHLIVSLASAATAGSAAQPKERDMYNILDSSFAKGETVVHIPGSIMSRLELGGMINALSGTVGGLVHPVTCKILVAENKTTAPVDVKSVIPAETLKFARLLQRSVSGRLEMDMLESTPSRIVELICAEVSMSEVTAIRRRIVETVIHGRGTGASERVEALESVDAPVSARVVADSEKWKRCKVCGENDQGNFALDKKNGDCICMECGTVAAESIMHEGSQFRKFEGEADRNHHGDAQNPLYSNAHNMSTTLGGLGFQSGAGASWGGMGGTRNMENILRNAHAYTEMNVSQFGKEEKKTRVGYKDRQKKEAFIKMKHTGDALNLHEAVVQRAKELFAGFRDDRELVQQFLGVVAACLCEAFDQLSKDGRQILRLRAGEMEDVEIGPDGEIKTSTLKGRANWRQNMHNSSAAGTTMFGSAPTRKDGSAGGIAAENSEVKSGPSAQELKHAAAWSIDDCRAWLLEASQSIAHQQVTLASTQDEKTNSSSLPHGPTTIAAKPQELKRMRDEKQGKLLGHTLTIINHLEQELTKKNGTIKSGNRLRVTTPRVQHMGSLGMKWQGSHERGSGGKGGVGNSARRVNGAKHGESEGRTAGQILILKTAKKLAAITKDAGAGEAFHNELKALMGRQSNRKRKERSDENAQQRFKQMKRKPWLQVRAGAG</sequence>
<keyword evidence="4" id="KW-0479">Metal-binding</keyword>
<feature type="region of interest" description="Disordered" evidence="5">
    <location>
        <begin position="575"/>
        <end position="606"/>
    </location>
</feature>
<dbReference type="InterPro" id="IPR013137">
    <property type="entry name" value="Znf_TFIIB"/>
</dbReference>
<dbReference type="GO" id="GO:0017025">
    <property type="term" value="F:TBP-class protein binding"/>
    <property type="evidence" value="ECO:0007669"/>
    <property type="project" value="TreeGrafter"/>
</dbReference>
<feature type="domain" description="TFIIB-type" evidence="6">
    <location>
        <begin position="195"/>
        <end position="230"/>
    </location>
</feature>
<evidence type="ECO:0000256" key="5">
    <source>
        <dbReference type="SAM" id="MobiDB-lite"/>
    </source>
</evidence>
<evidence type="ECO:0000313" key="7">
    <source>
        <dbReference type="EMBL" id="CAD8416380.1"/>
    </source>
</evidence>
<dbReference type="SUPFAM" id="SSF57783">
    <property type="entry name" value="Zinc beta-ribbon"/>
    <property type="match status" value="1"/>
</dbReference>
<keyword evidence="2" id="KW-0804">Transcription</keyword>
<dbReference type="GO" id="GO:0008270">
    <property type="term" value="F:zinc ion binding"/>
    <property type="evidence" value="ECO:0007669"/>
    <property type="project" value="UniProtKB-KW"/>
</dbReference>
<protein>
    <recommendedName>
        <fullName evidence="3">General transcription factor TFIIB</fullName>
    </recommendedName>
</protein>
<dbReference type="PROSITE" id="PS51134">
    <property type="entry name" value="ZF_TFIIB"/>
    <property type="match status" value="1"/>
</dbReference>
<evidence type="ECO:0000259" key="6">
    <source>
        <dbReference type="PROSITE" id="PS51134"/>
    </source>
</evidence>
<dbReference type="GO" id="GO:0005634">
    <property type="term" value="C:nucleus"/>
    <property type="evidence" value="ECO:0007669"/>
    <property type="project" value="TreeGrafter"/>
</dbReference>
<organism evidence="7">
    <name type="scientific">Proboscia inermis</name>
    <dbReference type="NCBI Taxonomy" id="420281"/>
    <lineage>
        <taxon>Eukaryota</taxon>
        <taxon>Sar</taxon>
        <taxon>Stramenopiles</taxon>
        <taxon>Ochrophyta</taxon>
        <taxon>Bacillariophyta</taxon>
        <taxon>Coscinodiscophyceae</taxon>
        <taxon>Rhizosoleniophycidae</taxon>
        <taxon>Rhizosoleniales</taxon>
        <taxon>Rhizosoleniaceae</taxon>
        <taxon>Proboscia</taxon>
    </lineage>
</organism>
<evidence type="ECO:0000256" key="1">
    <source>
        <dbReference type="ARBA" id="ARBA00023015"/>
    </source>
</evidence>
<feature type="region of interest" description="Disordered" evidence="5">
    <location>
        <begin position="427"/>
        <end position="460"/>
    </location>
</feature>
<dbReference type="InterPro" id="IPR000812">
    <property type="entry name" value="TFIIB"/>
</dbReference>
<feature type="region of interest" description="Disordered" evidence="5">
    <location>
        <begin position="643"/>
        <end position="679"/>
    </location>
</feature>
<accession>A0A7S0GCS5</accession>
<feature type="compositionally biased region" description="Polar residues" evidence="5">
    <location>
        <begin position="493"/>
        <end position="506"/>
    </location>
</feature>
<gene>
    <name evidence="7" type="ORF">PINE0816_LOCUS12515</name>
</gene>
<evidence type="ECO:0000256" key="3">
    <source>
        <dbReference type="ARBA" id="ARBA00031706"/>
    </source>
</evidence>
<dbReference type="PANTHER" id="PTHR11618">
    <property type="entry name" value="TRANSCRIPTION INITIATION FACTOR IIB-RELATED"/>
    <property type="match status" value="1"/>
</dbReference>
<feature type="region of interest" description="Disordered" evidence="5">
    <location>
        <begin position="493"/>
        <end position="512"/>
    </location>
</feature>
<name>A0A7S0GCS5_9STRA</name>
<keyword evidence="4" id="KW-0862">Zinc</keyword>
<dbReference type="Gene3D" id="1.10.472.170">
    <property type="match status" value="1"/>
</dbReference>